<evidence type="ECO:0000313" key="1">
    <source>
        <dbReference type="Ensembl" id="ENSMMNP00015025331.1"/>
    </source>
</evidence>
<dbReference type="Proteomes" id="UP000694561">
    <property type="component" value="Unplaced"/>
</dbReference>
<organism evidence="1 2">
    <name type="scientific">Monodon monoceros</name>
    <name type="common">Narwhal</name>
    <name type="synonym">Ceratodon monodon</name>
    <dbReference type="NCBI Taxonomy" id="40151"/>
    <lineage>
        <taxon>Eukaryota</taxon>
        <taxon>Metazoa</taxon>
        <taxon>Chordata</taxon>
        <taxon>Craniata</taxon>
        <taxon>Vertebrata</taxon>
        <taxon>Euteleostomi</taxon>
        <taxon>Mammalia</taxon>
        <taxon>Eutheria</taxon>
        <taxon>Laurasiatheria</taxon>
        <taxon>Artiodactyla</taxon>
        <taxon>Whippomorpha</taxon>
        <taxon>Cetacea</taxon>
        <taxon>Odontoceti</taxon>
        <taxon>Monodontidae</taxon>
        <taxon>Monodon</taxon>
    </lineage>
</organism>
<reference evidence="1" key="2">
    <citation type="submission" date="2025-09" db="UniProtKB">
        <authorList>
            <consortium name="Ensembl"/>
        </authorList>
    </citation>
    <scope>IDENTIFICATION</scope>
</reference>
<proteinExistence type="predicted"/>
<sequence>SNTQKHTEEITNEKLGTVKVEPSVKKLEECQTGEGILQAGNELNLVRNMVPWKPLEPLVESLLPAHRWKWRKD</sequence>
<reference evidence="1" key="1">
    <citation type="submission" date="2025-08" db="UniProtKB">
        <authorList>
            <consortium name="Ensembl"/>
        </authorList>
    </citation>
    <scope>IDENTIFICATION</scope>
</reference>
<evidence type="ECO:0000313" key="2">
    <source>
        <dbReference type="Proteomes" id="UP000694561"/>
    </source>
</evidence>
<accession>A0A8C6C682</accession>
<dbReference type="GeneTree" id="ENSGT01000000219817"/>
<protein>
    <submittedName>
        <fullName evidence="1">Uncharacterized protein</fullName>
    </submittedName>
</protein>
<dbReference type="Ensembl" id="ENSMMNT00015027856.1">
    <property type="protein sequence ID" value="ENSMMNP00015025331.1"/>
    <property type="gene ID" value="ENSMMNG00015018542.1"/>
</dbReference>
<name>A0A8C6C682_MONMO</name>
<dbReference type="AlphaFoldDB" id="A0A8C6C682"/>
<keyword evidence="2" id="KW-1185">Reference proteome</keyword>